<feature type="region of interest" description="Disordered" evidence="1">
    <location>
        <begin position="1"/>
        <end position="34"/>
    </location>
</feature>
<name>A0A164Z6Y0_9SYNE</name>
<evidence type="ECO:0000256" key="1">
    <source>
        <dbReference type="SAM" id="MobiDB-lite"/>
    </source>
</evidence>
<gene>
    <name evidence="2" type="ORF">FLM9_1645</name>
</gene>
<dbReference type="Proteomes" id="UP000182631">
    <property type="component" value="Unassembled WGS sequence"/>
</dbReference>
<dbReference type="EMBL" id="FITM01000178">
    <property type="protein sequence ID" value="SAY39481.1"/>
    <property type="molecule type" value="Genomic_DNA"/>
</dbReference>
<feature type="non-terminal residue" evidence="2">
    <location>
        <position position="1"/>
    </location>
</feature>
<evidence type="ECO:0000313" key="3">
    <source>
        <dbReference type="Proteomes" id="UP000182631"/>
    </source>
</evidence>
<feature type="compositionally biased region" description="Low complexity" evidence="1">
    <location>
        <begin position="150"/>
        <end position="165"/>
    </location>
</feature>
<accession>A0A164Z6Y0</accession>
<dbReference type="EC" id="2.7.7.7" evidence="2"/>
<keyword evidence="3" id="KW-1185">Reference proteome</keyword>
<evidence type="ECO:0000313" key="2">
    <source>
        <dbReference type="EMBL" id="SAY39481.1"/>
    </source>
</evidence>
<sequence>APAPARQPTAAPQRPQVSPTVSTTPASGSSVTLPAALPSAEDGAKAAELDKLWQAILDQFQLQFPRFSPILRQQGKVASWDGSQLVVQINQIWLEKTEARRPLLEQAVAAALGKTAHLVLTGAASVEADRDQRPASPPESQPKSLQKGVAQPPSQAQAQTPTRTQVKPPQAGSQGRPQPRLQPQPATSPWERHHNRREPSPGAPPEVSSTSLDATARTLANFFNGEVVDSGNDAP</sequence>
<feature type="compositionally biased region" description="Low complexity" evidence="1">
    <location>
        <begin position="174"/>
        <end position="185"/>
    </location>
</feature>
<feature type="compositionally biased region" description="Low complexity" evidence="1">
    <location>
        <begin position="1"/>
        <end position="16"/>
    </location>
</feature>
<dbReference type="AlphaFoldDB" id="A0A164Z6Y0"/>
<dbReference type="GO" id="GO:0003887">
    <property type="term" value="F:DNA-directed DNA polymerase activity"/>
    <property type="evidence" value="ECO:0007669"/>
    <property type="project" value="UniProtKB-EC"/>
</dbReference>
<feature type="region of interest" description="Disordered" evidence="1">
    <location>
        <begin position="125"/>
        <end position="217"/>
    </location>
</feature>
<feature type="compositionally biased region" description="Polar residues" evidence="1">
    <location>
        <begin position="17"/>
        <end position="32"/>
    </location>
</feature>
<reference evidence="3" key="1">
    <citation type="submission" date="2016-02" db="EMBL/GenBank/DDBJ databases">
        <authorList>
            <person name="liu f."/>
        </authorList>
    </citation>
    <scope>NUCLEOTIDE SEQUENCE [LARGE SCALE GENOMIC DNA]</scope>
</reference>
<proteinExistence type="predicted"/>
<keyword evidence="2" id="KW-0548">Nucleotidyltransferase</keyword>
<protein>
    <submittedName>
        <fullName evidence="2">DNA polymerase III subunits gamma and tau</fullName>
        <ecNumber evidence="2">2.7.7.7</ecNumber>
    </submittedName>
</protein>
<keyword evidence="2" id="KW-0808">Transferase</keyword>
<organism evidence="2 3">
    <name type="scientific">Candidatus Synechococcus spongiarum</name>
    <dbReference type="NCBI Taxonomy" id="431041"/>
    <lineage>
        <taxon>Bacteria</taxon>
        <taxon>Bacillati</taxon>
        <taxon>Cyanobacteriota</taxon>
        <taxon>Cyanophyceae</taxon>
        <taxon>Synechococcales</taxon>
        <taxon>Synechococcaceae</taxon>
        <taxon>Synechococcus</taxon>
    </lineage>
</organism>